<protein>
    <submittedName>
        <fullName evidence="1">Uncharacterized protein</fullName>
    </submittedName>
</protein>
<keyword evidence="2" id="KW-1185">Reference proteome</keyword>
<reference evidence="1 2" key="1">
    <citation type="submission" date="2018-11" db="EMBL/GenBank/DDBJ databases">
        <title>Genomic Encyclopedia of Type Strains, Phase IV (KMG-IV): sequencing the most valuable type-strain genomes for metagenomic binning, comparative biology and taxonomic classification.</title>
        <authorList>
            <person name="Goeker M."/>
        </authorList>
    </citation>
    <scope>NUCLEOTIDE SEQUENCE [LARGE SCALE GENOMIC DNA]</scope>
    <source>
        <strain evidence="1 2">DSM 29158</strain>
    </source>
</reference>
<evidence type="ECO:0000313" key="1">
    <source>
        <dbReference type="EMBL" id="RPF56634.1"/>
    </source>
</evidence>
<evidence type="ECO:0000313" key="2">
    <source>
        <dbReference type="Proteomes" id="UP000277108"/>
    </source>
</evidence>
<accession>A0A3N5BFZ4</accession>
<comment type="caution">
    <text evidence="1">The sequence shown here is derived from an EMBL/GenBank/DDBJ whole genome shotgun (WGS) entry which is preliminary data.</text>
</comment>
<name>A0A3N5BFZ4_9BACL</name>
<proteinExistence type="predicted"/>
<sequence length="35" mass="4026">MQGKLLVIRVNRKYSEYGTENERKGVGNQSKSEIL</sequence>
<dbReference type="AlphaFoldDB" id="A0A3N5BFZ4"/>
<gene>
    <name evidence="1" type="ORF">EDD62_1287</name>
</gene>
<organism evidence="1 2">
    <name type="scientific">Abyssicoccus albus</name>
    <dbReference type="NCBI Taxonomy" id="1817405"/>
    <lineage>
        <taxon>Bacteria</taxon>
        <taxon>Bacillati</taxon>
        <taxon>Bacillota</taxon>
        <taxon>Bacilli</taxon>
        <taxon>Bacillales</taxon>
        <taxon>Abyssicoccaceae</taxon>
    </lineage>
</organism>
<dbReference type="EMBL" id="RKRK01000003">
    <property type="protein sequence ID" value="RPF56634.1"/>
    <property type="molecule type" value="Genomic_DNA"/>
</dbReference>
<dbReference type="Proteomes" id="UP000277108">
    <property type="component" value="Unassembled WGS sequence"/>
</dbReference>